<feature type="transmembrane region" description="Helical" evidence="1">
    <location>
        <begin position="20"/>
        <end position="39"/>
    </location>
</feature>
<dbReference type="AlphaFoldDB" id="A0A0F9E0S2"/>
<name>A0A0F9E0S2_9ZZZZ</name>
<organism evidence="2">
    <name type="scientific">marine sediment metagenome</name>
    <dbReference type="NCBI Taxonomy" id="412755"/>
    <lineage>
        <taxon>unclassified sequences</taxon>
        <taxon>metagenomes</taxon>
        <taxon>ecological metagenomes</taxon>
    </lineage>
</organism>
<sequence length="43" mass="4798">MAIGLAWADGAWVDAGWDTGAWADVEGIVGLAIYSLWIWDRYR</sequence>
<evidence type="ECO:0000313" key="2">
    <source>
        <dbReference type="EMBL" id="KKL23511.1"/>
    </source>
</evidence>
<evidence type="ECO:0000256" key="1">
    <source>
        <dbReference type="SAM" id="Phobius"/>
    </source>
</evidence>
<dbReference type="EMBL" id="LAZR01036947">
    <property type="protein sequence ID" value="KKL23511.1"/>
    <property type="molecule type" value="Genomic_DNA"/>
</dbReference>
<protein>
    <submittedName>
        <fullName evidence="2">Uncharacterized protein</fullName>
    </submittedName>
</protein>
<comment type="caution">
    <text evidence="2">The sequence shown here is derived from an EMBL/GenBank/DDBJ whole genome shotgun (WGS) entry which is preliminary data.</text>
</comment>
<proteinExistence type="predicted"/>
<keyword evidence="1" id="KW-1133">Transmembrane helix</keyword>
<keyword evidence="1" id="KW-0472">Membrane</keyword>
<accession>A0A0F9E0S2</accession>
<keyword evidence="1" id="KW-0812">Transmembrane</keyword>
<reference evidence="2" key="1">
    <citation type="journal article" date="2015" name="Nature">
        <title>Complex archaea that bridge the gap between prokaryotes and eukaryotes.</title>
        <authorList>
            <person name="Spang A."/>
            <person name="Saw J.H."/>
            <person name="Jorgensen S.L."/>
            <person name="Zaremba-Niedzwiedzka K."/>
            <person name="Martijn J."/>
            <person name="Lind A.E."/>
            <person name="van Eijk R."/>
            <person name="Schleper C."/>
            <person name="Guy L."/>
            <person name="Ettema T.J."/>
        </authorList>
    </citation>
    <scope>NUCLEOTIDE SEQUENCE</scope>
</reference>
<gene>
    <name evidence="2" type="ORF">LCGC14_2424620</name>
</gene>